<evidence type="ECO:0000259" key="6">
    <source>
        <dbReference type="Pfam" id="PF03151"/>
    </source>
</evidence>
<reference evidence="7" key="1">
    <citation type="submission" date="2021-01" db="EMBL/GenBank/DDBJ databases">
        <authorList>
            <person name="Corre E."/>
            <person name="Pelletier E."/>
            <person name="Niang G."/>
            <person name="Scheremetjew M."/>
            <person name="Finn R."/>
            <person name="Kale V."/>
            <person name="Holt S."/>
            <person name="Cochrane G."/>
            <person name="Meng A."/>
            <person name="Brown T."/>
            <person name="Cohen L."/>
        </authorList>
    </citation>
    <scope>NUCLEOTIDE SEQUENCE</scope>
    <source>
        <strain evidence="7">MM31A-1</strain>
    </source>
</reference>
<protein>
    <recommendedName>
        <fullName evidence="6">Sugar phosphate transporter domain-containing protein</fullName>
    </recommendedName>
</protein>
<feature type="transmembrane region" description="Helical" evidence="5">
    <location>
        <begin position="38"/>
        <end position="59"/>
    </location>
</feature>
<proteinExistence type="predicted"/>
<comment type="subcellular location">
    <subcellularLocation>
        <location evidence="1">Membrane</location>
        <topology evidence="1">Multi-pass membrane protein</topology>
    </subcellularLocation>
</comment>
<evidence type="ECO:0000313" key="7">
    <source>
        <dbReference type="EMBL" id="CAE0467566.1"/>
    </source>
</evidence>
<evidence type="ECO:0000256" key="1">
    <source>
        <dbReference type="ARBA" id="ARBA00004141"/>
    </source>
</evidence>
<feature type="transmembrane region" description="Helical" evidence="5">
    <location>
        <begin position="170"/>
        <end position="187"/>
    </location>
</feature>
<keyword evidence="2 5" id="KW-0812">Transmembrane</keyword>
<dbReference type="PANTHER" id="PTHR11132">
    <property type="entry name" value="SOLUTE CARRIER FAMILY 35"/>
    <property type="match status" value="1"/>
</dbReference>
<feature type="transmembrane region" description="Helical" evidence="5">
    <location>
        <begin position="267"/>
        <end position="285"/>
    </location>
</feature>
<keyword evidence="3 5" id="KW-1133">Transmembrane helix</keyword>
<feature type="domain" description="Sugar phosphate transporter" evidence="6">
    <location>
        <begin position="10"/>
        <end position="341"/>
    </location>
</feature>
<feature type="transmembrane region" description="Helical" evidence="5">
    <location>
        <begin position="193"/>
        <end position="212"/>
    </location>
</feature>
<evidence type="ECO:0000256" key="2">
    <source>
        <dbReference type="ARBA" id="ARBA00022692"/>
    </source>
</evidence>
<organism evidence="7">
    <name type="scientific">Chaetoceros debilis</name>
    <dbReference type="NCBI Taxonomy" id="122233"/>
    <lineage>
        <taxon>Eukaryota</taxon>
        <taxon>Sar</taxon>
        <taxon>Stramenopiles</taxon>
        <taxon>Ochrophyta</taxon>
        <taxon>Bacillariophyta</taxon>
        <taxon>Coscinodiscophyceae</taxon>
        <taxon>Chaetocerotophycidae</taxon>
        <taxon>Chaetocerotales</taxon>
        <taxon>Chaetocerotaceae</taxon>
        <taxon>Chaetoceros</taxon>
    </lineage>
</organism>
<feature type="transmembrane region" description="Helical" evidence="5">
    <location>
        <begin position="324"/>
        <end position="343"/>
    </location>
</feature>
<evidence type="ECO:0000256" key="5">
    <source>
        <dbReference type="SAM" id="Phobius"/>
    </source>
</evidence>
<dbReference type="InterPro" id="IPR004853">
    <property type="entry name" value="Sugar_P_trans_dom"/>
</dbReference>
<name>A0A7S3VAQ9_9STRA</name>
<sequence>MSTSTSATSWLLMWTVNNIGVTLLNKSAFAKVNFKYPFFLSCIHMFCNTIGSIILFHFVNRQQAQANAQKSSGHGNDVELSGAGAGDKVATIKRTTGIQSILGTITRKQVTGRNKVLVLLYSVIFSLNIAIGNASLRYVSVNFNQVMRSLVPAITIVMGLCLGKNISRKRQLAVVPVIIGVAMATFGDMSFTTFGLFVTVLCVLLAALKVVASGEMLTGSLKMHPVDLLSKMAPLAMGQCFVLSIVSGELTAIVKRWNVDLNPAIDPYPLTIILLSGVAAFSLNISSLMANKLTSPLTLCIAANVKQVMMIAISTLIFQTDISFMNGFGIFVVLCGSAQYSFVSMAEKTAVHKKTDAPKSKSDRNTNVQGLVEKMKQSGADLDDEQITPLIDNTSTVLNRPRSFGNEKQLSGGIHMV</sequence>
<dbReference type="EMBL" id="HBIO01016106">
    <property type="protein sequence ID" value="CAE0467566.1"/>
    <property type="molecule type" value="Transcribed_RNA"/>
</dbReference>
<feature type="transmembrane region" description="Helical" evidence="5">
    <location>
        <begin position="116"/>
        <end position="134"/>
    </location>
</feature>
<gene>
    <name evidence="7" type="ORF">CDEB00056_LOCUS12418</name>
</gene>
<feature type="transmembrane region" description="Helical" evidence="5">
    <location>
        <begin position="146"/>
        <end position="163"/>
    </location>
</feature>
<accession>A0A7S3VAQ9</accession>
<dbReference type="InterPro" id="IPR050186">
    <property type="entry name" value="TPT_transporter"/>
</dbReference>
<keyword evidence="4 5" id="KW-0472">Membrane</keyword>
<dbReference type="Pfam" id="PF03151">
    <property type="entry name" value="TPT"/>
    <property type="match status" value="1"/>
</dbReference>
<dbReference type="GO" id="GO:0016020">
    <property type="term" value="C:membrane"/>
    <property type="evidence" value="ECO:0007669"/>
    <property type="project" value="UniProtKB-SubCell"/>
</dbReference>
<feature type="transmembrane region" description="Helical" evidence="5">
    <location>
        <begin position="297"/>
        <end position="318"/>
    </location>
</feature>
<evidence type="ECO:0000256" key="3">
    <source>
        <dbReference type="ARBA" id="ARBA00022989"/>
    </source>
</evidence>
<feature type="transmembrane region" description="Helical" evidence="5">
    <location>
        <begin position="233"/>
        <end position="255"/>
    </location>
</feature>
<dbReference type="AlphaFoldDB" id="A0A7S3VAQ9"/>
<evidence type="ECO:0000256" key="4">
    <source>
        <dbReference type="ARBA" id="ARBA00023136"/>
    </source>
</evidence>